<feature type="region of interest" description="Disordered" evidence="8">
    <location>
        <begin position="617"/>
        <end position="701"/>
    </location>
</feature>
<evidence type="ECO:0000256" key="8">
    <source>
        <dbReference type="SAM" id="MobiDB-lite"/>
    </source>
</evidence>
<accession>A0A317XLX0</accession>
<dbReference type="SMART" id="SM00355">
    <property type="entry name" value="ZnF_C2H2"/>
    <property type="match status" value="3"/>
</dbReference>
<dbReference type="GO" id="GO:0000978">
    <property type="term" value="F:RNA polymerase II cis-regulatory region sequence-specific DNA binding"/>
    <property type="evidence" value="ECO:0007669"/>
    <property type="project" value="TreeGrafter"/>
</dbReference>
<dbReference type="GO" id="GO:0005634">
    <property type="term" value="C:nucleus"/>
    <property type="evidence" value="ECO:0007669"/>
    <property type="project" value="UniProtKB-SubCell"/>
</dbReference>
<dbReference type="STRING" id="1882483.A0A317XLX0"/>
<keyword evidence="6" id="KW-0539">Nucleus</keyword>
<gene>
    <name evidence="10" type="ORF">BCV70DRAFT_207999</name>
</gene>
<evidence type="ECO:0000256" key="1">
    <source>
        <dbReference type="ARBA" id="ARBA00004123"/>
    </source>
</evidence>
<feature type="domain" description="C2H2-type" evidence="9">
    <location>
        <begin position="535"/>
        <end position="569"/>
    </location>
</feature>
<evidence type="ECO:0000313" key="11">
    <source>
        <dbReference type="Proteomes" id="UP000246740"/>
    </source>
</evidence>
<dbReference type="PROSITE" id="PS50157">
    <property type="entry name" value="ZINC_FINGER_C2H2_2"/>
    <property type="match status" value="3"/>
</dbReference>
<dbReference type="Pfam" id="PF00096">
    <property type="entry name" value="zf-C2H2"/>
    <property type="match status" value="2"/>
</dbReference>
<feature type="compositionally biased region" description="Low complexity" evidence="8">
    <location>
        <begin position="621"/>
        <end position="643"/>
    </location>
</feature>
<keyword evidence="5" id="KW-0862">Zinc</keyword>
<dbReference type="PROSITE" id="PS00028">
    <property type="entry name" value="ZINC_FINGER_C2H2_1"/>
    <property type="match status" value="1"/>
</dbReference>
<feature type="region of interest" description="Disordered" evidence="8">
    <location>
        <begin position="233"/>
        <end position="283"/>
    </location>
</feature>
<evidence type="ECO:0000259" key="9">
    <source>
        <dbReference type="PROSITE" id="PS50157"/>
    </source>
</evidence>
<feature type="region of interest" description="Disordered" evidence="8">
    <location>
        <begin position="300"/>
        <end position="349"/>
    </location>
</feature>
<dbReference type="InterPro" id="IPR050527">
    <property type="entry name" value="Snail/Krueppel_Znf"/>
</dbReference>
<feature type="compositionally biased region" description="Basic and acidic residues" evidence="8">
    <location>
        <begin position="324"/>
        <end position="334"/>
    </location>
</feature>
<dbReference type="InterPro" id="IPR013087">
    <property type="entry name" value="Znf_C2H2_type"/>
</dbReference>
<evidence type="ECO:0000256" key="2">
    <source>
        <dbReference type="ARBA" id="ARBA00022723"/>
    </source>
</evidence>
<protein>
    <recommendedName>
        <fullName evidence="9">C2H2-type domain-containing protein</fullName>
    </recommendedName>
</protein>
<dbReference type="InterPro" id="IPR036236">
    <property type="entry name" value="Znf_C2H2_sf"/>
</dbReference>
<evidence type="ECO:0000256" key="7">
    <source>
        <dbReference type="PROSITE-ProRule" id="PRU00042"/>
    </source>
</evidence>
<dbReference type="Proteomes" id="UP000246740">
    <property type="component" value="Unassembled WGS sequence"/>
</dbReference>
<feature type="domain" description="C2H2-type" evidence="9">
    <location>
        <begin position="599"/>
        <end position="628"/>
    </location>
</feature>
<feature type="compositionally biased region" description="Low complexity" evidence="8">
    <location>
        <begin position="728"/>
        <end position="741"/>
    </location>
</feature>
<dbReference type="Gene3D" id="3.30.160.60">
    <property type="entry name" value="Classic Zinc Finger"/>
    <property type="match status" value="2"/>
</dbReference>
<feature type="region of interest" description="Disordered" evidence="8">
    <location>
        <begin position="102"/>
        <end position="144"/>
    </location>
</feature>
<reference evidence="10 11" key="1">
    <citation type="journal article" date="2018" name="Mol. Biol. Evol.">
        <title>Broad Genomic Sampling Reveals a Smut Pathogenic Ancestry of the Fungal Clade Ustilaginomycotina.</title>
        <authorList>
            <person name="Kijpornyongpan T."/>
            <person name="Mondo S.J."/>
            <person name="Barry K."/>
            <person name="Sandor L."/>
            <person name="Lee J."/>
            <person name="Lipzen A."/>
            <person name="Pangilinan J."/>
            <person name="LaButti K."/>
            <person name="Hainaut M."/>
            <person name="Henrissat B."/>
            <person name="Grigoriev I.V."/>
            <person name="Spatafora J.W."/>
            <person name="Aime M.C."/>
        </authorList>
    </citation>
    <scope>NUCLEOTIDE SEQUENCE [LARGE SCALE GENOMIC DNA]</scope>
    <source>
        <strain evidence="10 11">MCA 3645</strain>
    </source>
</reference>
<proteinExistence type="predicted"/>
<sequence length="785" mass="80737">MFVVVNITVQLPAFDGRVGSETVQLYIGRRPPASGLPQPNPAAARRSRRTLAVTKHQFALSSRLKPSSRHSGQWANVYLSNPPCRRRRQLSLQETSMTLIINHSAGRGPHPGATSPPYHNTSNETHNNAQLLRPSSTSGAGVTTALAPTLGTSTHASAYRLPPSASVGVPDTDLAAIALGSAHDAAIAPLVGPPDITSNPLPFAPLNESGGSTMLDAQHVQAQVEALIRSASSATTTADAGRASIDSIPAPRPSPGDGRDAEPAAKRSRPSDDSGSPAVAGPSFENTFAQYQYPQNLNRAMKEAARASSAESARLQQQSPASGDGHRTIGDHADGNTTPTSNMTREEEERAADALLLDIDSVHAAQEAVAAAAAAVTANVSAAPAFSAAATAAPSINGATDLAAAAKAIGLEADASLLTGGDQHNKVLAAALERLGTGDEEAAEKAIQQAAAAAAAAARASLELANAASAASDQDSDQHKSSSNGSRTPAASSRDGSRPAKRFQCSKCDKAFARAFNLNTHMATHDPDPSRSKPYPCPYPSCKSEGGRSFSRKHDLQRHVASIHEREAEPGIKGDPDEVQDGDTGGLVSLGLGTPGRKFRCDSCGRAFVRRDAYNRHQCDGTRSGSPQSSASPASTTPSLPRPVMTARSLPASGPGATSRAQGDVYGGRTGAAISSSNSSSSSSSSEMGRTGTKAANGPGISLSREVQAVAKQLQARVEAQTPSHLYTSASTTGAARPAAPTREERRSFPLTAISLYASTPTSSTSTVHPSSGSGSVSAKAQSTK</sequence>
<keyword evidence="11" id="KW-1185">Reference proteome</keyword>
<evidence type="ECO:0000313" key="10">
    <source>
        <dbReference type="EMBL" id="PWY98378.1"/>
    </source>
</evidence>
<comment type="subcellular location">
    <subcellularLocation>
        <location evidence="1">Nucleus</location>
    </subcellularLocation>
</comment>
<evidence type="ECO:0000256" key="5">
    <source>
        <dbReference type="ARBA" id="ARBA00022833"/>
    </source>
</evidence>
<evidence type="ECO:0000256" key="4">
    <source>
        <dbReference type="ARBA" id="ARBA00022771"/>
    </source>
</evidence>
<dbReference type="GO" id="GO:0008270">
    <property type="term" value="F:zinc ion binding"/>
    <property type="evidence" value="ECO:0007669"/>
    <property type="project" value="UniProtKB-KW"/>
</dbReference>
<feature type="region of interest" description="Disordered" evidence="8">
    <location>
        <begin position="469"/>
        <end position="501"/>
    </location>
</feature>
<dbReference type="SUPFAM" id="SSF57667">
    <property type="entry name" value="beta-beta-alpha zinc fingers"/>
    <property type="match status" value="1"/>
</dbReference>
<organism evidence="10 11">
    <name type="scientific">Testicularia cyperi</name>
    <dbReference type="NCBI Taxonomy" id="1882483"/>
    <lineage>
        <taxon>Eukaryota</taxon>
        <taxon>Fungi</taxon>
        <taxon>Dikarya</taxon>
        <taxon>Basidiomycota</taxon>
        <taxon>Ustilaginomycotina</taxon>
        <taxon>Ustilaginomycetes</taxon>
        <taxon>Ustilaginales</taxon>
        <taxon>Anthracoideaceae</taxon>
        <taxon>Testicularia</taxon>
    </lineage>
</organism>
<feature type="compositionally biased region" description="Low complexity" evidence="8">
    <location>
        <begin position="675"/>
        <end position="686"/>
    </location>
</feature>
<feature type="compositionally biased region" description="Polar residues" evidence="8">
    <location>
        <begin position="481"/>
        <end position="491"/>
    </location>
</feature>
<keyword evidence="2" id="KW-0479">Metal-binding</keyword>
<feature type="compositionally biased region" description="Basic and acidic residues" evidence="8">
    <location>
        <begin position="257"/>
        <end position="272"/>
    </location>
</feature>
<keyword evidence="4 7" id="KW-0863">Zinc-finger</keyword>
<feature type="region of interest" description="Disordered" evidence="8">
    <location>
        <begin position="58"/>
        <end position="79"/>
    </location>
</feature>
<feature type="domain" description="C2H2-type" evidence="9">
    <location>
        <begin position="503"/>
        <end position="530"/>
    </location>
</feature>
<dbReference type="FunFam" id="3.30.160.60:FF:000630">
    <property type="entry name" value="Zinc finger protein 180"/>
    <property type="match status" value="1"/>
</dbReference>
<evidence type="ECO:0000256" key="6">
    <source>
        <dbReference type="ARBA" id="ARBA00023242"/>
    </source>
</evidence>
<dbReference type="EMBL" id="KZ819199">
    <property type="protein sequence ID" value="PWY98378.1"/>
    <property type="molecule type" value="Genomic_DNA"/>
</dbReference>
<dbReference type="PANTHER" id="PTHR24388:SF54">
    <property type="entry name" value="PROTEIN ESCARGOT"/>
    <property type="match status" value="1"/>
</dbReference>
<feature type="compositionally biased region" description="Polar residues" evidence="8">
    <location>
        <begin position="117"/>
        <end position="141"/>
    </location>
</feature>
<evidence type="ECO:0000256" key="3">
    <source>
        <dbReference type="ARBA" id="ARBA00022737"/>
    </source>
</evidence>
<keyword evidence="3" id="KW-0677">Repeat</keyword>
<dbReference type="OrthoDB" id="8117402at2759"/>
<feature type="region of interest" description="Disordered" evidence="8">
    <location>
        <begin position="721"/>
        <end position="785"/>
    </location>
</feature>
<dbReference type="InParanoid" id="A0A317XLX0"/>
<dbReference type="PANTHER" id="PTHR24388">
    <property type="entry name" value="ZINC FINGER PROTEIN"/>
    <property type="match status" value="1"/>
</dbReference>
<feature type="compositionally biased region" description="Low complexity" evidence="8">
    <location>
        <begin position="759"/>
        <end position="778"/>
    </location>
</feature>
<dbReference type="GO" id="GO:0000981">
    <property type="term" value="F:DNA-binding transcription factor activity, RNA polymerase II-specific"/>
    <property type="evidence" value="ECO:0007669"/>
    <property type="project" value="TreeGrafter"/>
</dbReference>
<dbReference type="AlphaFoldDB" id="A0A317XLX0"/>
<name>A0A317XLX0_9BASI</name>